<dbReference type="RefSeq" id="WP_011003066.1">
    <property type="nucleotide sequence ID" value="NC_003295.1"/>
</dbReference>
<proteinExistence type="predicted"/>
<dbReference type="Proteomes" id="UP000001436">
    <property type="component" value="Chromosome"/>
</dbReference>
<organism evidence="2 3">
    <name type="scientific">Ralstonia nicotianae (strain ATCC BAA-1114 / GMI1000)</name>
    <name type="common">Ralstonia solanacearum</name>
    <dbReference type="NCBI Taxonomy" id="267608"/>
    <lineage>
        <taxon>Bacteria</taxon>
        <taxon>Pseudomonadati</taxon>
        <taxon>Pseudomonadota</taxon>
        <taxon>Betaproteobacteria</taxon>
        <taxon>Burkholderiales</taxon>
        <taxon>Burkholderiaceae</taxon>
        <taxon>Ralstonia</taxon>
        <taxon>Ralstonia solanacearum species complex</taxon>
    </lineage>
</organism>
<dbReference type="InterPro" id="IPR003959">
    <property type="entry name" value="ATPase_AAA_core"/>
</dbReference>
<dbReference type="GO" id="GO:0005524">
    <property type="term" value="F:ATP binding"/>
    <property type="evidence" value="ECO:0007669"/>
    <property type="project" value="InterPro"/>
</dbReference>
<dbReference type="SUPFAM" id="SSF52540">
    <property type="entry name" value="P-loop containing nucleoside triphosphate hydrolases"/>
    <property type="match status" value="1"/>
</dbReference>
<dbReference type="HOGENOM" id="CLU_540648_0_0_4"/>
<evidence type="ECO:0000313" key="2">
    <source>
        <dbReference type="EMBL" id="CAD16966.1"/>
    </source>
</evidence>
<dbReference type="InterPro" id="IPR051396">
    <property type="entry name" value="Bact_Antivir_Def_Nuclease"/>
</dbReference>
<dbReference type="GO" id="GO:0016887">
    <property type="term" value="F:ATP hydrolysis activity"/>
    <property type="evidence" value="ECO:0007669"/>
    <property type="project" value="InterPro"/>
</dbReference>
<evidence type="ECO:0000313" key="3">
    <source>
        <dbReference type="Proteomes" id="UP000001436"/>
    </source>
</evidence>
<keyword evidence="3" id="KW-1185">Reference proteome</keyword>
<dbReference type="AlphaFoldDB" id="Q8XUL0"/>
<name>Q8XUL0_RALN1</name>
<dbReference type="KEGG" id="rso:RSc3178"/>
<dbReference type="InterPro" id="IPR027417">
    <property type="entry name" value="P-loop_NTPase"/>
</dbReference>
<reference evidence="2 3" key="1">
    <citation type="journal article" date="2002" name="Nature">
        <title>Genome sequence of the plant pathogen Ralstonia solanacearum.</title>
        <authorList>
            <person name="Salanoubat M."/>
            <person name="Genin S."/>
            <person name="Artiguenave F."/>
            <person name="Gouzy J."/>
            <person name="Mangenot S."/>
            <person name="Arlat M."/>
            <person name="Billault A."/>
            <person name="Brottier P."/>
            <person name="Camus J.C."/>
            <person name="Cattolico L."/>
            <person name="Chandler M."/>
            <person name="Choisne N."/>
            <person name="Claudel-Renard C."/>
            <person name="Cunnac S."/>
            <person name="Demange N."/>
            <person name="Gaspin C."/>
            <person name="Lavie M."/>
            <person name="Moisan A."/>
            <person name="Robert C."/>
            <person name="Saurin W."/>
            <person name="Schiex T."/>
            <person name="Siguier P."/>
            <person name="Thebault P."/>
            <person name="Whalen M."/>
            <person name="Wincker P."/>
            <person name="Levy M."/>
            <person name="Weissenbach J."/>
            <person name="Boucher C.A."/>
        </authorList>
    </citation>
    <scope>NUCLEOTIDE SEQUENCE [LARGE SCALE GENOMIC DNA]</scope>
    <source>
        <strain evidence="3">ATCC BAA-1114 / GMI1000</strain>
    </source>
</reference>
<evidence type="ECO:0000259" key="1">
    <source>
        <dbReference type="Pfam" id="PF13304"/>
    </source>
</evidence>
<dbReference type="PANTHER" id="PTHR43581">
    <property type="entry name" value="ATP/GTP PHOSPHATASE"/>
    <property type="match status" value="1"/>
</dbReference>
<gene>
    <name evidence="2" type="ordered locus">RSc3178</name>
</gene>
<accession>Q8XUL0</accession>
<sequence length="496" mass="55168">MPTKITIEKLRHIRRLEFTIPPTGVWLLTGANGSGKTSLLACLRRIGFSNAFPKHFPASQRSDKLDSFEGSSVKYETNGSEVTYRYRKERWVPTPKANSTLLNLIGYPTVRYIAADAARIEPHKNDFQPRRVRAAHADIIAAANKIFDTSKFDALKTINLRTGVGSDAFLMELPPIHGRTGRHYISEKNLSLGELCILKLLRLLKDCPHGSLVLIDELELALHPMAQVALLQYLEEISDTKALTIIVSTHSATLIKQSKPRKLLLLQADAHGNIACVDKCFPSLVLGALAYREEAAADALIYVEDDAANVVLDQLIFRFLQNRYAGPNLAPSVQIIPVGGMVNVLRFFVRQKPFLPAITRSYVMLDADAEQMLADARVQDIVQIRDRERACISFLPVTPEVGLAEYLGAQRHHIQTLLRAHYRIHTLSLKQSDIGEKGNSEQCKTLVNKVCESLSGQLPNVGATEVKATLLRLLADNLFSEQRAKVMQLLAPIMQG</sequence>
<protein>
    <submittedName>
        <fullName evidence="2">Hypothetical atpase protein</fullName>
    </submittedName>
</protein>
<dbReference type="eggNOG" id="COG1106">
    <property type="taxonomic scope" value="Bacteria"/>
</dbReference>
<dbReference type="EnsemblBacteria" id="CAD16966">
    <property type="protein sequence ID" value="CAD16966"/>
    <property type="gene ID" value="RSc3178"/>
</dbReference>
<dbReference type="Gene3D" id="3.40.50.300">
    <property type="entry name" value="P-loop containing nucleotide triphosphate hydrolases"/>
    <property type="match status" value="2"/>
</dbReference>
<dbReference type="PANTHER" id="PTHR43581:SF3">
    <property type="entry name" value="AAA+ ATPASE DOMAIN-CONTAINING PROTEIN"/>
    <property type="match status" value="1"/>
</dbReference>
<dbReference type="EMBL" id="AL646052">
    <property type="protein sequence ID" value="CAD16966.1"/>
    <property type="molecule type" value="Genomic_DNA"/>
</dbReference>
<dbReference type="STRING" id="267608.RSc3178"/>
<feature type="domain" description="ATPase AAA-type core" evidence="1">
    <location>
        <begin position="70"/>
        <end position="255"/>
    </location>
</feature>
<dbReference type="Pfam" id="PF13304">
    <property type="entry name" value="AAA_21"/>
    <property type="match status" value="1"/>
</dbReference>